<organism evidence="1 2">
    <name type="scientific">Candidatus Vogelbacteria bacterium CG10_big_fil_rev_8_21_14_0_10_51_16</name>
    <dbReference type="NCBI Taxonomy" id="1975045"/>
    <lineage>
        <taxon>Bacteria</taxon>
        <taxon>Candidatus Vogeliibacteriota</taxon>
    </lineage>
</organism>
<comment type="caution">
    <text evidence="1">The sequence shown here is derived from an EMBL/GenBank/DDBJ whole genome shotgun (WGS) entry which is preliminary data.</text>
</comment>
<reference evidence="1 2" key="1">
    <citation type="submission" date="2017-09" db="EMBL/GenBank/DDBJ databases">
        <title>Depth-based differentiation of microbial function through sediment-hosted aquifers and enrichment of novel symbionts in the deep terrestrial subsurface.</title>
        <authorList>
            <person name="Probst A.J."/>
            <person name="Ladd B."/>
            <person name="Jarett J.K."/>
            <person name="Geller-Mcgrath D.E."/>
            <person name="Sieber C.M."/>
            <person name="Emerson J.B."/>
            <person name="Anantharaman K."/>
            <person name="Thomas B.C."/>
            <person name="Malmstrom R."/>
            <person name="Stieglmeier M."/>
            <person name="Klingl A."/>
            <person name="Woyke T."/>
            <person name="Ryan C.M."/>
            <person name="Banfield J.F."/>
        </authorList>
    </citation>
    <scope>NUCLEOTIDE SEQUENCE [LARGE SCALE GENOMIC DNA]</scope>
    <source>
        <strain evidence="1">CG10_big_fil_rev_8_21_14_0_10_51_16</strain>
    </source>
</reference>
<evidence type="ECO:0000313" key="2">
    <source>
        <dbReference type="Proteomes" id="UP000228767"/>
    </source>
</evidence>
<dbReference type="AlphaFoldDB" id="A0A2H0RHH4"/>
<protein>
    <submittedName>
        <fullName evidence="1">Uncharacterized protein</fullName>
    </submittedName>
</protein>
<proteinExistence type="predicted"/>
<evidence type="ECO:0000313" key="1">
    <source>
        <dbReference type="EMBL" id="PIR45225.1"/>
    </source>
</evidence>
<sequence length="566" mass="58852">MKKHCRPSYRGPFSLLAVLLLLLAGAYSAFTLREAESQTLVFGNISGFAWSDTIGWISFNCLNPGNVNSCNEASWGVAATGENAPENVNGLQSAKLNADGTAPPGLLTGYAWSDNIGWISFGCGQAEGSTGRKQCSLNSSSPSYPTVPGGSGAHGAKLVSGALAGWARACSVFQSGCSGTLKTSDKTGNWDGWISLSGSVVSPVSGAYGVQLSGTQFSSYAWGNQVVGWVDFHPKCVGTTTFCGPGVYVGYPEVSVSCTVEPGGTMGAIWRATTGGGAGNFTYRWFEAFEISTSEADDTNNGAYEEVSSDTSSTITTGALAPGYYSRYVLATETATGLEYRSPACVGPNGTGITIRETGPNFILSSEEQMEVDFIAGDGSAEASTTVAHVIVESDLSNRDLADTSVIFSADVDSAVTSVGSSGASASVWRGLSQLSQVLRALERLATVGNNNVSGAKARVPVSNSGGDAAVCFKLRDDSSDKSCSPRTRVKSKTLTQNEIDSGGEETRHCRANIPCYPKIPLTMSVKDNVRSGTYPVTVTVSGGGLTKTTQVMLVVNSLGSSVEEF</sequence>
<dbReference type="EMBL" id="PCYI01000003">
    <property type="protein sequence ID" value="PIR45225.1"/>
    <property type="molecule type" value="Genomic_DNA"/>
</dbReference>
<gene>
    <name evidence="1" type="ORF">COV10_00565</name>
</gene>
<dbReference type="Proteomes" id="UP000228767">
    <property type="component" value="Unassembled WGS sequence"/>
</dbReference>
<accession>A0A2H0RHH4</accession>
<name>A0A2H0RHH4_9BACT</name>